<dbReference type="EMBL" id="QGDO01000003">
    <property type="protein sequence ID" value="PWJ41873.1"/>
    <property type="molecule type" value="Genomic_DNA"/>
</dbReference>
<protein>
    <submittedName>
        <fullName evidence="2">Alpha-beta hydrolase superfamily lysophospholipase</fullName>
    </submittedName>
</protein>
<evidence type="ECO:0000313" key="3">
    <source>
        <dbReference type="Proteomes" id="UP000245535"/>
    </source>
</evidence>
<accession>A0A315Z9Y2</accession>
<name>A0A315Z9Y2_SEDFL</name>
<comment type="caution">
    <text evidence="2">The sequence shown here is derived from an EMBL/GenBank/DDBJ whole genome shotgun (WGS) entry which is preliminary data.</text>
</comment>
<reference evidence="2 3" key="1">
    <citation type="submission" date="2018-03" db="EMBL/GenBank/DDBJ databases">
        <title>Genomic Encyclopedia of Archaeal and Bacterial Type Strains, Phase II (KMG-II): from individual species to whole genera.</title>
        <authorList>
            <person name="Goeker M."/>
        </authorList>
    </citation>
    <scope>NUCLEOTIDE SEQUENCE [LARGE SCALE GENOMIC DNA]</scope>
    <source>
        <strain evidence="2 3">DSM 28229</strain>
    </source>
</reference>
<dbReference type="InterPro" id="IPR029058">
    <property type="entry name" value="AB_hydrolase_fold"/>
</dbReference>
<keyword evidence="2" id="KW-0378">Hydrolase</keyword>
<dbReference type="SUPFAM" id="SSF53474">
    <property type="entry name" value="alpha/beta-Hydrolases"/>
    <property type="match status" value="1"/>
</dbReference>
<dbReference type="GO" id="GO:0016787">
    <property type="term" value="F:hydrolase activity"/>
    <property type="evidence" value="ECO:0007669"/>
    <property type="project" value="UniProtKB-KW"/>
</dbReference>
<organism evidence="2 3">
    <name type="scientific">Sediminitomix flava</name>
    <dbReference type="NCBI Taxonomy" id="379075"/>
    <lineage>
        <taxon>Bacteria</taxon>
        <taxon>Pseudomonadati</taxon>
        <taxon>Bacteroidota</taxon>
        <taxon>Cytophagia</taxon>
        <taxon>Cytophagales</taxon>
        <taxon>Flammeovirgaceae</taxon>
        <taxon>Sediminitomix</taxon>
    </lineage>
</organism>
<evidence type="ECO:0000259" key="1">
    <source>
        <dbReference type="Pfam" id="PF12146"/>
    </source>
</evidence>
<dbReference type="RefSeq" id="WP_109618293.1">
    <property type="nucleotide sequence ID" value="NZ_QGDO01000003.1"/>
</dbReference>
<dbReference type="Gene3D" id="3.40.50.1820">
    <property type="entry name" value="alpha/beta hydrolase"/>
    <property type="match status" value="1"/>
</dbReference>
<gene>
    <name evidence="2" type="ORF">BC781_103123</name>
</gene>
<dbReference type="InterPro" id="IPR022742">
    <property type="entry name" value="Hydrolase_4"/>
</dbReference>
<dbReference type="AlphaFoldDB" id="A0A315Z9Y2"/>
<dbReference type="Pfam" id="PF12146">
    <property type="entry name" value="Hydrolase_4"/>
    <property type="match status" value="1"/>
</dbReference>
<sequence length="267" mass="31159">MGDIKIKKLDGAECICLLVHGMNNSTEALSPLSEHLQKMLKAHMLIVQLSGHEQKVLMAGKIKRNFWEEDLVQAYEQIEEFQYEHIFEERLPVYFFGYSLGGLLQLLLQMEHPDLKVDKQIFFAPACFLRTNIVRLDSLPQILDSLPIPSLAPDRVRNTYFVPFQFYRFLFESVKEFELRTDEIPNTPTLVFCNPEDEAISIKKAHSFIDQPHLSNWKLEQVHAVGKTKRKKWQHLIIDPETMGDSEWDRMMKLILDFLGQNQLPSE</sequence>
<keyword evidence="3" id="KW-1185">Reference proteome</keyword>
<dbReference type="Proteomes" id="UP000245535">
    <property type="component" value="Unassembled WGS sequence"/>
</dbReference>
<proteinExistence type="predicted"/>
<feature type="domain" description="Serine aminopeptidase S33" evidence="1">
    <location>
        <begin position="15"/>
        <end position="133"/>
    </location>
</feature>
<dbReference type="OrthoDB" id="332676at2"/>
<evidence type="ECO:0000313" key="2">
    <source>
        <dbReference type="EMBL" id="PWJ41873.1"/>
    </source>
</evidence>